<evidence type="ECO:0000313" key="1">
    <source>
        <dbReference type="EMBL" id="OAJ62825.1"/>
    </source>
</evidence>
<gene>
    <name evidence="1" type="ORF">A6V36_20750</name>
    <name evidence="2" type="ORF">A6V37_19775</name>
</gene>
<dbReference type="STRING" id="1462993.A6V36_20750"/>
<dbReference type="Pfam" id="PF19570">
    <property type="entry name" value="DUF6088"/>
    <property type="match status" value="1"/>
</dbReference>
<sequence length="143" mass="16183">MKLEDRVIRSITRRKGVVILRSELATLGSPAQLSRVLSNLVRTKRLVRVGVGIYTKTRLNKFTRVLAPAATFEEIAAEVFRKLEIDIAHGRLARDYNAGKTTQVPVLAVVDTGRRRITRRISLGSRFITYERSGAHRCKEQQP</sequence>
<dbReference type="AlphaFoldDB" id="A0A1A9NEA7"/>
<evidence type="ECO:0000313" key="4">
    <source>
        <dbReference type="Proteomes" id="UP000078116"/>
    </source>
</evidence>
<dbReference type="GO" id="GO:0016787">
    <property type="term" value="F:hydrolase activity"/>
    <property type="evidence" value="ECO:0007669"/>
    <property type="project" value="UniProtKB-KW"/>
</dbReference>
<dbReference type="Proteomes" id="UP000077961">
    <property type="component" value="Unassembled WGS sequence"/>
</dbReference>
<evidence type="ECO:0000313" key="2">
    <source>
        <dbReference type="EMBL" id="OAJ64484.1"/>
    </source>
</evidence>
<comment type="caution">
    <text evidence="2">The sequence shown here is derived from an EMBL/GenBank/DDBJ whole genome shotgun (WGS) entry which is preliminary data.</text>
</comment>
<keyword evidence="3" id="KW-1185">Reference proteome</keyword>
<dbReference type="EMBL" id="LXJZ01000040">
    <property type="protein sequence ID" value="OAJ62825.1"/>
    <property type="molecule type" value="Genomic_DNA"/>
</dbReference>
<keyword evidence="2" id="KW-0378">Hydrolase</keyword>
<protein>
    <submittedName>
        <fullName evidence="2">S-adenosylhomocysteine hydrolase</fullName>
    </submittedName>
</protein>
<evidence type="ECO:0000313" key="3">
    <source>
        <dbReference type="Proteomes" id="UP000077961"/>
    </source>
</evidence>
<proteinExistence type="predicted"/>
<dbReference type="OrthoDB" id="573467at2"/>
<reference evidence="3 4" key="1">
    <citation type="submission" date="2016-04" db="EMBL/GenBank/DDBJ databases">
        <title>Reclassification of Paraburkholderia panaciterrae (Farh et al. 2015) Dobritsa &amp; Samadpour 2016 as a later homotypic synonym of Paraburkholderia ginsengiterrae (Farh et al. 2015) Dobritsa &amp; Samadpour 2016.</title>
        <authorList>
            <person name="Dobritsa A.P."/>
            <person name="Kutumbaka K."/>
            <person name="Samadpour M."/>
        </authorList>
    </citation>
    <scope>NUCLEOTIDE SEQUENCE [LARGE SCALE GENOMIC DNA]</scope>
    <source>
        <strain evidence="2 4">DCY85</strain>
        <strain evidence="1 3">DCY85-1</strain>
    </source>
</reference>
<accession>A0A1A9NEA7</accession>
<name>A0A1A9NEA7_9BURK</name>
<dbReference type="InterPro" id="IPR045738">
    <property type="entry name" value="DUF6088"/>
</dbReference>
<organism evidence="2 4">
    <name type="scientific">Paraburkholderia ginsengiterrae</name>
    <dbReference type="NCBI Taxonomy" id="1462993"/>
    <lineage>
        <taxon>Bacteria</taxon>
        <taxon>Pseudomonadati</taxon>
        <taxon>Pseudomonadota</taxon>
        <taxon>Betaproteobacteria</taxon>
        <taxon>Burkholderiales</taxon>
        <taxon>Burkholderiaceae</taxon>
        <taxon>Paraburkholderia</taxon>
    </lineage>
</organism>
<dbReference type="Proteomes" id="UP000078116">
    <property type="component" value="Unassembled WGS sequence"/>
</dbReference>
<dbReference type="EMBL" id="LXKA01000109">
    <property type="protein sequence ID" value="OAJ64484.1"/>
    <property type="molecule type" value="Genomic_DNA"/>
</dbReference>
<dbReference type="RefSeq" id="WP_064265663.1">
    <property type="nucleotide sequence ID" value="NZ_LXJZ01000040.1"/>
</dbReference>